<dbReference type="SUPFAM" id="SSF55347">
    <property type="entry name" value="Glyceraldehyde-3-phosphate dehydrogenase-like, C-terminal domain"/>
    <property type="match status" value="1"/>
</dbReference>
<comment type="caution">
    <text evidence="4">The sequence shown here is derived from an EMBL/GenBank/DDBJ whole genome shotgun (WGS) entry which is preliminary data.</text>
</comment>
<evidence type="ECO:0000313" key="5">
    <source>
        <dbReference type="Proteomes" id="UP000245992"/>
    </source>
</evidence>
<dbReference type="PANTHER" id="PTHR43249:SF1">
    <property type="entry name" value="D-GLUCOSIDE 3-DEHYDROGENASE"/>
    <property type="match status" value="1"/>
</dbReference>
<dbReference type="InterPro" id="IPR036291">
    <property type="entry name" value="NAD(P)-bd_dom_sf"/>
</dbReference>
<dbReference type="Gene3D" id="3.30.360.10">
    <property type="entry name" value="Dihydrodipicolinate Reductase, domain 2"/>
    <property type="match status" value="1"/>
</dbReference>
<feature type="domain" description="Gfo/Idh/MocA-like oxidoreductase C-terminal" evidence="3">
    <location>
        <begin position="137"/>
        <end position="357"/>
    </location>
</feature>
<evidence type="ECO:0000313" key="4">
    <source>
        <dbReference type="EMBL" id="PVE09956.1"/>
    </source>
</evidence>
<comment type="similarity">
    <text evidence="1">Belongs to the Gfo/Idh/MocA family.</text>
</comment>
<dbReference type="Pfam" id="PF02894">
    <property type="entry name" value="GFO_IDH_MocA_C"/>
    <property type="match status" value="1"/>
</dbReference>
<name>A0A2T7T4B1_9ACTN</name>
<accession>A0A2T7T4B1</accession>
<organism evidence="4 5">
    <name type="scientific">Streptomyces scopuliridis RB72</name>
    <dbReference type="NCBI Taxonomy" id="1440053"/>
    <lineage>
        <taxon>Bacteria</taxon>
        <taxon>Bacillati</taxon>
        <taxon>Actinomycetota</taxon>
        <taxon>Actinomycetes</taxon>
        <taxon>Kitasatosporales</taxon>
        <taxon>Streptomycetaceae</taxon>
        <taxon>Streptomyces</taxon>
    </lineage>
</organism>
<protein>
    <recommendedName>
        <fullName evidence="6">Oxidoreductase</fullName>
    </recommendedName>
</protein>
<dbReference type="GO" id="GO:0000166">
    <property type="term" value="F:nucleotide binding"/>
    <property type="evidence" value="ECO:0007669"/>
    <property type="project" value="InterPro"/>
</dbReference>
<dbReference type="GeneID" id="95540284"/>
<dbReference type="Gene3D" id="3.40.50.720">
    <property type="entry name" value="NAD(P)-binding Rossmann-like Domain"/>
    <property type="match status" value="1"/>
</dbReference>
<proteinExistence type="inferred from homology"/>
<dbReference type="RefSeq" id="WP_030352120.1">
    <property type="nucleotide sequence ID" value="NZ_AZSP01000237.1"/>
</dbReference>
<feature type="domain" description="Gfo/Idh/MocA-like oxidoreductase N-terminal" evidence="2">
    <location>
        <begin position="3"/>
        <end position="123"/>
    </location>
</feature>
<evidence type="ECO:0000259" key="3">
    <source>
        <dbReference type="Pfam" id="PF02894"/>
    </source>
</evidence>
<dbReference type="PANTHER" id="PTHR43249">
    <property type="entry name" value="UDP-N-ACETYL-2-AMINO-2-DEOXY-D-GLUCURONATE OXIDASE"/>
    <property type="match status" value="1"/>
</dbReference>
<dbReference type="SUPFAM" id="SSF51735">
    <property type="entry name" value="NAD(P)-binding Rossmann-fold domains"/>
    <property type="match status" value="1"/>
</dbReference>
<evidence type="ECO:0000256" key="1">
    <source>
        <dbReference type="ARBA" id="ARBA00010928"/>
    </source>
</evidence>
<dbReference type="InterPro" id="IPR000683">
    <property type="entry name" value="Gfo/Idh/MocA-like_OxRdtase_N"/>
</dbReference>
<evidence type="ECO:0008006" key="6">
    <source>
        <dbReference type="Google" id="ProtNLM"/>
    </source>
</evidence>
<dbReference type="STRING" id="1440053.GCA_000718095_03039"/>
<dbReference type="Proteomes" id="UP000245992">
    <property type="component" value="Unassembled WGS sequence"/>
</dbReference>
<dbReference type="InterPro" id="IPR052515">
    <property type="entry name" value="Gfo/Idh/MocA_Oxidoreductase"/>
</dbReference>
<dbReference type="EMBL" id="AZSP01000237">
    <property type="protein sequence ID" value="PVE09956.1"/>
    <property type="molecule type" value="Genomic_DNA"/>
</dbReference>
<reference evidence="4 5" key="1">
    <citation type="submission" date="2013-12" db="EMBL/GenBank/DDBJ databases">
        <title>Annotated genome of Streptomyces scopuliridis.</title>
        <authorList>
            <person name="Olson J.B."/>
        </authorList>
    </citation>
    <scope>NUCLEOTIDE SEQUENCE [LARGE SCALE GENOMIC DNA]</scope>
    <source>
        <strain evidence="4 5">RB72</strain>
    </source>
</reference>
<dbReference type="Pfam" id="PF01408">
    <property type="entry name" value="GFO_IDH_MocA"/>
    <property type="match status" value="1"/>
</dbReference>
<dbReference type="AlphaFoldDB" id="A0A2T7T4B1"/>
<dbReference type="InterPro" id="IPR004104">
    <property type="entry name" value="Gfo/Idh/MocA-like_OxRdtase_C"/>
</dbReference>
<evidence type="ECO:0000259" key="2">
    <source>
        <dbReference type="Pfam" id="PF01408"/>
    </source>
</evidence>
<sequence>MELRFGIIGCGSIGGFLGRLLAREDPELNGRARLTAVAGRDRARARELGAELGCDHLDVPGLLARTDVDAVLLCTPSGTHADLGAAALRAGKHLLVEKPIDVSPAAADRLISVARQEGGTLGVVSQRRFDPATRLARSAIDAGELGRITSVLIELPWWREQSYYSSGSWRGTRLLDGGGALMNQAVHAVDLAQWLAGPVVEVAAHTALLAHHDIEVEDVATASLRFASGALGVLLATTAAYPGRTARISVHGDRGSVVIDSDELEYFHVAREGERAPAYGAFGSANQAADHAPSQKRDTARDRIGLLYQPHRDQLLDFLDAVRDDRPPLADAEAGRQAVAVVTAVYTSAATGGPVRLSTGTRHEEGTA</sequence>
<keyword evidence="5" id="KW-1185">Reference proteome</keyword>
<gene>
    <name evidence="4" type="ORF">Y717_22560</name>
</gene>